<evidence type="ECO:0000313" key="2">
    <source>
        <dbReference type="EMBL" id="BBM40181.1"/>
    </source>
</evidence>
<dbReference type="AlphaFoldDB" id="A0A510JP13"/>
<feature type="signal peptide" evidence="1">
    <location>
        <begin position="1"/>
        <end position="23"/>
    </location>
</feature>
<dbReference type="Proteomes" id="UP000322617">
    <property type="component" value="Chromosome"/>
</dbReference>
<evidence type="ECO:0000313" key="3">
    <source>
        <dbReference type="Proteomes" id="UP000322617"/>
    </source>
</evidence>
<name>A0A510JP13_9FUSO</name>
<evidence type="ECO:0008006" key="4">
    <source>
        <dbReference type="Google" id="ProtNLM"/>
    </source>
</evidence>
<dbReference type="KEGG" id="lsz:JCM16776_0395"/>
<keyword evidence="3" id="KW-1185">Reference proteome</keyword>
<dbReference type="STRING" id="1122172.GCA_000373045_01224"/>
<reference evidence="2 3" key="1">
    <citation type="submission" date="2019-07" db="EMBL/GenBank/DDBJ databases">
        <title>Complete Genome Sequence of Leptotrichia shahii Strain JCM 16776.</title>
        <authorList>
            <person name="Watanabe S."/>
            <person name="Cui L."/>
        </authorList>
    </citation>
    <scope>NUCLEOTIDE SEQUENCE [LARGE SCALE GENOMIC DNA]</scope>
    <source>
        <strain evidence="2 3">JCM16776</strain>
    </source>
</reference>
<proteinExistence type="predicted"/>
<protein>
    <recommendedName>
        <fullName evidence="4">Lipoprotein</fullName>
    </recommendedName>
</protein>
<dbReference type="PROSITE" id="PS51257">
    <property type="entry name" value="PROKAR_LIPOPROTEIN"/>
    <property type="match status" value="1"/>
</dbReference>
<keyword evidence="1" id="KW-0732">Signal</keyword>
<dbReference type="EMBL" id="AP019827">
    <property type="protein sequence ID" value="BBM40181.1"/>
    <property type="molecule type" value="Genomic_DNA"/>
</dbReference>
<gene>
    <name evidence="2" type="ORF">JCM16776_0395</name>
</gene>
<accession>A0A510JP13</accession>
<feature type="chain" id="PRO_5022198486" description="Lipoprotein" evidence="1">
    <location>
        <begin position="24"/>
        <end position="39"/>
    </location>
</feature>
<organism evidence="2 3">
    <name type="scientific">Leptotrichia shahii</name>
    <dbReference type="NCBI Taxonomy" id="157691"/>
    <lineage>
        <taxon>Bacteria</taxon>
        <taxon>Fusobacteriati</taxon>
        <taxon>Fusobacteriota</taxon>
        <taxon>Fusobacteriia</taxon>
        <taxon>Fusobacteriales</taxon>
        <taxon>Leptotrichiaceae</taxon>
        <taxon>Leptotrichia</taxon>
    </lineage>
</organism>
<sequence>MKKLVKILVIVSAMMALSSCSDALMCELGSRTACIDYAR</sequence>
<evidence type="ECO:0000256" key="1">
    <source>
        <dbReference type="SAM" id="SignalP"/>
    </source>
</evidence>